<dbReference type="Gene3D" id="3.40.50.1580">
    <property type="entry name" value="Nucleoside phosphorylase domain"/>
    <property type="match status" value="1"/>
</dbReference>
<dbReference type="Pfam" id="PF01048">
    <property type="entry name" value="PNP_UDP_1"/>
    <property type="match status" value="1"/>
</dbReference>
<dbReference type="EC" id="2.4.2.3" evidence="1"/>
<protein>
    <recommendedName>
        <fullName evidence="2">Uridine phosphorylase</fullName>
        <ecNumber evidence="1">2.4.2.3</ecNumber>
    </recommendedName>
</protein>
<name>A0ABN2LSZ3_9MICO</name>
<proteinExistence type="predicted"/>
<accession>A0ABN2LSZ3</accession>
<dbReference type="PANTHER" id="PTHR43691:SF11">
    <property type="entry name" value="FI09636P-RELATED"/>
    <property type="match status" value="1"/>
</dbReference>
<gene>
    <name evidence="5" type="ORF">GCM10009768_29540</name>
</gene>
<evidence type="ECO:0000256" key="3">
    <source>
        <dbReference type="ARBA" id="ARBA00048447"/>
    </source>
</evidence>
<dbReference type="Proteomes" id="UP001500851">
    <property type="component" value="Unassembled WGS sequence"/>
</dbReference>
<evidence type="ECO:0000313" key="5">
    <source>
        <dbReference type="EMBL" id="GAA1798566.1"/>
    </source>
</evidence>
<dbReference type="CDD" id="cd17767">
    <property type="entry name" value="UP_EcUdp-like"/>
    <property type="match status" value="1"/>
</dbReference>
<feature type="domain" description="Nucleoside phosphorylase" evidence="4">
    <location>
        <begin position="42"/>
        <end position="236"/>
    </location>
</feature>
<reference evidence="5 6" key="1">
    <citation type="journal article" date="2019" name="Int. J. Syst. Evol. Microbiol.">
        <title>The Global Catalogue of Microorganisms (GCM) 10K type strain sequencing project: providing services to taxonomists for standard genome sequencing and annotation.</title>
        <authorList>
            <consortium name="The Broad Institute Genomics Platform"/>
            <consortium name="The Broad Institute Genome Sequencing Center for Infectious Disease"/>
            <person name="Wu L."/>
            <person name="Ma J."/>
        </authorList>
    </citation>
    <scope>NUCLEOTIDE SEQUENCE [LARGE SCALE GENOMIC DNA]</scope>
    <source>
        <strain evidence="5 6">JCM 14736</strain>
    </source>
</reference>
<keyword evidence="6" id="KW-1185">Reference proteome</keyword>
<dbReference type="InterPro" id="IPR035994">
    <property type="entry name" value="Nucleoside_phosphorylase_sf"/>
</dbReference>
<evidence type="ECO:0000256" key="2">
    <source>
        <dbReference type="ARBA" id="ARBA00021980"/>
    </source>
</evidence>
<evidence type="ECO:0000259" key="4">
    <source>
        <dbReference type="Pfam" id="PF01048"/>
    </source>
</evidence>
<dbReference type="PANTHER" id="PTHR43691">
    <property type="entry name" value="URIDINE PHOSPHORYLASE"/>
    <property type="match status" value="1"/>
</dbReference>
<dbReference type="SUPFAM" id="SSF53167">
    <property type="entry name" value="Purine and uridine phosphorylases"/>
    <property type="match status" value="1"/>
</dbReference>
<evidence type="ECO:0000313" key="6">
    <source>
        <dbReference type="Proteomes" id="UP001500851"/>
    </source>
</evidence>
<comment type="catalytic activity">
    <reaction evidence="3">
        <text>uridine + phosphate = alpha-D-ribose 1-phosphate + uracil</text>
        <dbReference type="Rhea" id="RHEA:24388"/>
        <dbReference type="ChEBI" id="CHEBI:16704"/>
        <dbReference type="ChEBI" id="CHEBI:17568"/>
        <dbReference type="ChEBI" id="CHEBI:43474"/>
        <dbReference type="ChEBI" id="CHEBI:57720"/>
        <dbReference type="EC" id="2.4.2.3"/>
    </reaction>
</comment>
<evidence type="ECO:0000256" key="1">
    <source>
        <dbReference type="ARBA" id="ARBA00011888"/>
    </source>
</evidence>
<comment type="caution">
    <text evidence="5">The sequence shown here is derived from an EMBL/GenBank/DDBJ whole genome shotgun (WGS) entry which is preliminary data.</text>
</comment>
<organism evidence="5 6">
    <name type="scientific">Leucobacter iarius</name>
    <dbReference type="NCBI Taxonomy" id="333963"/>
    <lineage>
        <taxon>Bacteria</taxon>
        <taxon>Bacillati</taxon>
        <taxon>Actinomycetota</taxon>
        <taxon>Actinomycetes</taxon>
        <taxon>Micrococcales</taxon>
        <taxon>Microbacteriaceae</taxon>
        <taxon>Leucobacter</taxon>
    </lineage>
</organism>
<sequence length="269" mass="27959">MRNAPGRPPLPNRKVTAMAPVRLPADAELPLLRARVADLSDRALVVGDPGRAARVAERLDDVQQLTANREYHVYSGTHRGVPVTVASHGVGAAGAAVCFEELARGGVTRIIRSGTAGGIQPEVVDGAIVVATGAVRADGVSHQLVPTEFPAIATPELAVALKAAAAKTGLEVHSGIVLTGDMFYPSDVITGIDHRMWQRAGIVAVEMEASALFVIASLHGIEAGAVFAIDGNPLAAKDDAMDGYDPYREIVTRAVDGALDTALDVLIAD</sequence>
<dbReference type="EMBL" id="BAAAOB010000005">
    <property type="protein sequence ID" value="GAA1798566.1"/>
    <property type="molecule type" value="Genomic_DNA"/>
</dbReference>
<dbReference type="InterPro" id="IPR000845">
    <property type="entry name" value="Nucleoside_phosphorylase_d"/>
</dbReference>